<evidence type="ECO:0000256" key="1">
    <source>
        <dbReference type="SAM" id="Phobius"/>
    </source>
</evidence>
<evidence type="ECO:0000313" key="2">
    <source>
        <dbReference type="EMBL" id="GLK11475.1"/>
    </source>
</evidence>
<accession>A0A9W6I3N6</accession>
<dbReference type="EMBL" id="BSEV01000011">
    <property type="protein sequence ID" value="GLK11475.1"/>
    <property type="molecule type" value="Genomic_DNA"/>
</dbReference>
<dbReference type="Proteomes" id="UP001143474">
    <property type="component" value="Unassembled WGS sequence"/>
</dbReference>
<feature type="transmembrane region" description="Helical" evidence="1">
    <location>
        <begin position="33"/>
        <end position="51"/>
    </location>
</feature>
<comment type="caution">
    <text evidence="2">The sequence shown here is derived from an EMBL/GenBank/DDBJ whole genome shotgun (WGS) entry which is preliminary data.</text>
</comment>
<protein>
    <submittedName>
        <fullName evidence="2">Uncharacterized protein</fullName>
    </submittedName>
</protein>
<keyword evidence="3" id="KW-1185">Reference proteome</keyword>
<reference evidence="2" key="1">
    <citation type="journal article" date="2014" name="Int. J. Syst. Evol. Microbiol.">
        <title>Complete genome sequence of Corynebacterium casei LMG S-19264T (=DSM 44701T), isolated from a smear-ripened cheese.</title>
        <authorList>
            <consortium name="US DOE Joint Genome Institute (JGI-PGF)"/>
            <person name="Walter F."/>
            <person name="Albersmeier A."/>
            <person name="Kalinowski J."/>
            <person name="Ruckert C."/>
        </authorList>
    </citation>
    <scope>NUCLEOTIDE SEQUENCE</scope>
    <source>
        <strain evidence="2">VKM Ac-2007</strain>
    </source>
</reference>
<gene>
    <name evidence="2" type="ORF">GCM10017600_48820</name>
</gene>
<reference evidence="2" key="2">
    <citation type="submission" date="2023-01" db="EMBL/GenBank/DDBJ databases">
        <authorList>
            <person name="Sun Q."/>
            <person name="Evtushenko L."/>
        </authorList>
    </citation>
    <scope>NUCLEOTIDE SEQUENCE</scope>
    <source>
        <strain evidence="2">VKM Ac-2007</strain>
    </source>
</reference>
<name>A0A9W6I3N6_9ACTN</name>
<organism evidence="2 3">
    <name type="scientific">Streptosporangium carneum</name>
    <dbReference type="NCBI Taxonomy" id="47481"/>
    <lineage>
        <taxon>Bacteria</taxon>
        <taxon>Bacillati</taxon>
        <taxon>Actinomycetota</taxon>
        <taxon>Actinomycetes</taxon>
        <taxon>Streptosporangiales</taxon>
        <taxon>Streptosporangiaceae</taxon>
        <taxon>Streptosporangium</taxon>
    </lineage>
</organism>
<keyword evidence="1" id="KW-0472">Membrane</keyword>
<feature type="transmembrane region" description="Helical" evidence="1">
    <location>
        <begin position="120"/>
        <end position="138"/>
    </location>
</feature>
<keyword evidence="1" id="KW-0812">Transmembrane</keyword>
<evidence type="ECO:0000313" key="3">
    <source>
        <dbReference type="Proteomes" id="UP001143474"/>
    </source>
</evidence>
<feature type="transmembrane region" description="Helical" evidence="1">
    <location>
        <begin position="63"/>
        <end position="82"/>
    </location>
</feature>
<keyword evidence="1" id="KW-1133">Transmembrane helix</keyword>
<dbReference type="AlphaFoldDB" id="A0A9W6I3N6"/>
<proteinExistence type="predicted"/>
<sequence length="154" mass="16124">MLRGGLIGVTVLGILGTAFELATEQHWKNWEQLVAWGALVLLAVAVALVAFRDSPRGVAVARALSLAVLLAAVFGVYAHVAANYGAGPLDQRYAATWESLPVTLRWWYAFTKSVGPAPSLAPGALAQTALVLLLASLIRRPGTRGPTAGPGRKG</sequence>